<dbReference type="InterPro" id="IPR011009">
    <property type="entry name" value="Kinase-like_dom_sf"/>
</dbReference>
<dbReference type="Gene3D" id="3.90.1200.10">
    <property type="match status" value="1"/>
</dbReference>
<keyword evidence="2" id="KW-0418">Kinase</keyword>
<comment type="caution">
    <text evidence="2">The sequence shown here is derived from an EMBL/GenBank/DDBJ whole genome shotgun (WGS) entry which is preliminary data.</text>
</comment>
<dbReference type="GO" id="GO:0016301">
    <property type="term" value="F:kinase activity"/>
    <property type="evidence" value="ECO:0007669"/>
    <property type="project" value="UniProtKB-KW"/>
</dbReference>
<keyword evidence="3" id="KW-1185">Reference proteome</keyword>
<accession>A0A7W5ZW09</accession>
<organism evidence="2 3">
    <name type="scientific">Novosphingobium hassiacum</name>
    <dbReference type="NCBI Taxonomy" id="173676"/>
    <lineage>
        <taxon>Bacteria</taxon>
        <taxon>Pseudomonadati</taxon>
        <taxon>Pseudomonadota</taxon>
        <taxon>Alphaproteobacteria</taxon>
        <taxon>Sphingomonadales</taxon>
        <taxon>Sphingomonadaceae</taxon>
        <taxon>Novosphingobium</taxon>
    </lineage>
</organism>
<dbReference type="AlphaFoldDB" id="A0A7W5ZW09"/>
<name>A0A7W5ZW09_9SPHN</name>
<dbReference type="InterPro" id="IPR002575">
    <property type="entry name" value="Aminoglycoside_PTrfase"/>
</dbReference>
<dbReference type="InterPro" id="IPR051678">
    <property type="entry name" value="AGP_Transferase"/>
</dbReference>
<evidence type="ECO:0000259" key="1">
    <source>
        <dbReference type="Pfam" id="PF01636"/>
    </source>
</evidence>
<dbReference type="Gene3D" id="3.30.200.20">
    <property type="entry name" value="Phosphorylase Kinase, domain 1"/>
    <property type="match status" value="1"/>
</dbReference>
<dbReference type="Pfam" id="PF01636">
    <property type="entry name" value="APH"/>
    <property type="match status" value="1"/>
</dbReference>
<dbReference type="CDD" id="cd05154">
    <property type="entry name" value="ACAD10_11_N-like"/>
    <property type="match status" value="1"/>
</dbReference>
<dbReference type="PANTHER" id="PTHR21310">
    <property type="entry name" value="AMINOGLYCOSIDE PHOSPHOTRANSFERASE-RELATED-RELATED"/>
    <property type="match status" value="1"/>
</dbReference>
<dbReference type="EMBL" id="JACICY010000004">
    <property type="protein sequence ID" value="MBB3860965.1"/>
    <property type="molecule type" value="Genomic_DNA"/>
</dbReference>
<evidence type="ECO:0000313" key="2">
    <source>
        <dbReference type="EMBL" id="MBB3860965.1"/>
    </source>
</evidence>
<dbReference type="Proteomes" id="UP000562395">
    <property type="component" value="Unassembled WGS sequence"/>
</dbReference>
<proteinExistence type="predicted"/>
<protein>
    <submittedName>
        <fullName evidence="2">Aminoglycoside phosphotransferase (APT) family kinase protein</fullName>
    </submittedName>
</protein>
<gene>
    <name evidence="2" type="ORF">GGQ88_002234</name>
</gene>
<dbReference type="RefSeq" id="WP_183613203.1">
    <property type="nucleotide sequence ID" value="NZ_JACICY010000004.1"/>
</dbReference>
<sequence>MENLEDAGKLSEWLDASVPQLGGGSLRVEVISGGTSNIILGLDRGGPAAVLRRPSAVPPPGSSGSIQREARVLAALNATDVPHPRLYARCDDYSVIGAPFYVMERVDGWAAQLTDVDTVYPAPFDKAPWRYGVPFALTDALIALARVDYKAVGLDGFGKPENFLGRQVERWSSQLASYKSLYGYAGRALPGYDYVRDWLAANTPEAGPPGIMHGDVGTPNALFSHDAPCRVKALIDWELSTIGDPMLDFAWFANALRDEREPHRTPPHGTFDPGDFPTRQDLARYYAAGTGRSIAHLDYYLVLALFKGGCILEYKVAEVMAGIKSDWAGNFFGPMVLAMFTEAERIARRAEREPQRL</sequence>
<dbReference type="SUPFAM" id="SSF56112">
    <property type="entry name" value="Protein kinase-like (PK-like)"/>
    <property type="match status" value="1"/>
</dbReference>
<dbReference type="PANTHER" id="PTHR21310:SF40">
    <property type="entry name" value="AMINOGLYCOSIDE PHOSPHOTRANSFERASE DOMAIN-CONTAINING PROTEIN-RELATED"/>
    <property type="match status" value="1"/>
</dbReference>
<dbReference type="InterPro" id="IPR041726">
    <property type="entry name" value="ACAD10_11_N"/>
</dbReference>
<evidence type="ECO:0000313" key="3">
    <source>
        <dbReference type="Proteomes" id="UP000562395"/>
    </source>
</evidence>
<feature type="domain" description="Aminoglycoside phosphotransferase" evidence="1">
    <location>
        <begin position="28"/>
        <end position="262"/>
    </location>
</feature>
<reference evidence="2 3" key="1">
    <citation type="submission" date="2020-08" db="EMBL/GenBank/DDBJ databases">
        <title>Genomic Encyclopedia of Type Strains, Phase IV (KMG-IV): sequencing the most valuable type-strain genomes for metagenomic binning, comparative biology and taxonomic classification.</title>
        <authorList>
            <person name="Goeker M."/>
        </authorList>
    </citation>
    <scope>NUCLEOTIDE SEQUENCE [LARGE SCALE GENOMIC DNA]</scope>
    <source>
        <strain evidence="2 3">DSM 14552</strain>
    </source>
</reference>
<keyword evidence="2" id="KW-0808">Transferase</keyword>